<dbReference type="EMBL" id="GGEC01019275">
    <property type="protein sequence ID" value="MBW99758.1"/>
    <property type="molecule type" value="Transcribed_RNA"/>
</dbReference>
<sequence length="30" mass="3454">MVNRNGKISSQQLQKEVVLQKRSDQQQAVL</sequence>
<organism evidence="1">
    <name type="scientific">Rhizophora mucronata</name>
    <name type="common">Asiatic mangrove</name>
    <dbReference type="NCBI Taxonomy" id="61149"/>
    <lineage>
        <taxon>Eukaryota</taxon>
        <taxon>Viridiplantae</taxon>
        <taxon>Streptophyta</taxon>
        <taxon>Embryophyta</taxon>
        <taxon>Tracheophyta</taxon>
        <taxon>Spermatophyta</taxon>
        <taxon>Magnoliopsida</taxon>
        <taxon>eudicotyledons</taxon>
        <taxon>Gunneridae</taxon>
        <taxon>Pentapetalae</taxon>
        <taxon>rosids</taxon>
        <taxon>fabids</taxon>
        <taxon>Malpighiales</taxon>
        <taxon>Rhizophoraceae</taxon>
        <taxon>Rhizophora</taxon>
    </lineage>
</organism>
<protein>
    <submittedName>
        <fullName evidence="1">Uncharacterized protein</fullName>
    </submittedName>
</protein>
<name>A0A2P2K247_RHIMU</name>
<evidence type="ECO:0000313" key="1">
    <source>
        <dbReference type="EMBL" id="MBW99758.1"/>
    </source>
</evidence>
<proteinExistence type="predicted"/>
<accession>A0A2P2K247</accession>
<reference evidence="1" key="1">
    <citation type="submission" date="2018-02" db="EMBL/GenBank/DDBJ databases">
        <title>Rhizophora mucronata_Transcriptome.</title>
        <authorList>
            <person name="Meera S.P."/>
            <person name="Sreeshan A."/>
            <person name="Augustine A."/>
        </authorList>
    </citation>
    <scope>NUCLEOTIDE SEQUENCE</scope>
    <source>
        <tissue evidence="1">Leaf</tissue>
    </source>
</reference>
<dbReference type="AlphaFoldDB" id="A0A2P2K247"/>